<dbReference type="EMBL" id="PFFQ01000014">
    <property type="protein sequence ID" value="PIW18120.1"/>
    <property type="molecule type" value="Genomic_DNA"/>
</dbReference>
<accession>A0A2M7G7R9</accession>
<reference evidence="1 2" key="1">
    <citation type="submission" date="2017-09" db="EMBL/GenBank/DDBJ databases">
        <title>Depth-based differentiation of microbial function through sediment-hosted aquifers and enrichment of novel symbionts in the deep terrestrial subsurface.</title>
        <authorList>
            <person name="Probst A.J."/>
            <person name="Ladd B."/>
            <person name="Jarett J.K."/>
            <person name="Geller-Mcgrath D.E."/>
            <person name="Sieber C.M."/>
            <person name="Emerson J.B."/>
            <person name="Anantharaman K."/>
            <person name="Thomas B.C."/>
            <person name="Malmstrom R."/>
            <person name="Stieglmeier M."/>
            <person name="Klingl A."/>
            <person name="Woyke T."/>
            <person name="Ryan C.M."/>
            <person name="Banfield J.F."/>
        </authorList>
    </citation>
    <scope>NUCLEOTIDE SEQUENCE [LARGE SCALE GENOMIC DNA]</scope>
    <source>
        <strain evidence="1">CG17_big_fil_post_rev_8_21_14_2_50_48_46</strain>
    </source>
</reference>
<name>A0A2M7G7R9_9BACT</name>
<organism evidence="1 2">
    <name type="scientific">bacterium (Candidatus Blackallbacteria) CG17_big_fil_post_rev_8_21_14_2_50_48_46</name>
    <dbReference type="NCBI Taxonomy" id="2014261"/>
    <lineage>
        <taxon>Bacteria</taxon>
        <taxon>Candidatus Blackallbacteria</taxon>
    </lineage>
</organism>
<protein>
    <submittedName>
        <fullName evidence="1">Uncharacterized protein</fullName>
    </submittedName>
</protein>
<evidence type="ECO:0000313" key="2">
    <source>
        <dbReference type="Proteomes" id="UP000231019"/>
    </source>
</evidence>
<dbReference type="Proteomes" id="UP000231019">
    <property type="component" value="Unassembled WGS sequence"/>
</dbReference>
<dbReference type="AlphaFoldDB" id="A0A2M7G7R9"/>
<gene>
    <name evidence="1" type="ORF">COW36_06210</name>
</gene>
<comment type="caution">
    <text evidence="1">The sequence shown here is derived from an EMBL/GenBank/DDBJ whole genome shotgun (WGS) entry which is preliminary data.</text>
</comment>
<sequence>MFEQILNQALQRAETSYDQVIRRWGNIPFAQSTVYDWVWSEEFVQLCEDLTELETGCLRIRILEIFGVRPWPWYSSSRLQGPPHEY</sequence>
<proteinExistence type="predicted"/>
<evidence type="ECO:0000313" key="1">
    <source>
        <dbReference type="EMBL" id="PIW18120.1"/>
    </source>
</evidence>